<reference evidence="1 2" key="1">
    <citation type="journal article" date="2013" name="Proc. Natl. Acad. Sci. U.S.A.">
        <title>Fine-scale variation in meiotic recombination in Mimulus inferred from population shotgun sequencing.</title>
        <authorList>
            <person name="Hellsten U."/>
            <person name="Wright K.M."/>
            <person name="Jenkins J."/>
            <person name="Shu S."/>
            <person name="Yuan Y."/>
            <person name="Wessler S.R."/>
            <person name="Schmutz J."/>
            <person name="Willis J.H."/>
            <person name="Rokhsar D.S."/>
        </authorList>
    </citation>
    <scope>NUCLEOTIDE SEQUENCE [LARGE SCALE GENOMIC DNA]</scope>
    <source>
        <strain evidence="2">cv. DUN x IM62</strain>
    </source>
</reference>
<name>A0A022RKB0_ERYGU</name>
<dbReference type="OMA" id="QERPCAD"/>
<dbReference type="Proteomes" id="UP000030748">
    <property type="component" value="Unassembled WGS sequence"/>
</dbReference>
<gene>
    <name evidence="1" type="ORF">MIMGU_mgv1a023101mg</name>
</gene>
<dbReference type="InterPro" id="IPR006461">
    <property type="entry name" value="PLAC_motif_containing"/>
</dbReference>
<dbReference type="OrthoDB" id="1045822at2759"/>
<organism evidence="1 2">
    <name type="scientific">Erythranthe guttata</name>
    <name type="common">Yellow monkey flower</name>
    <name type="synonym">Mimulus guttatus</name>
    <dbReference type="NCBI Taxonomy" id="4155"/>
    <lineage>
        <taxon>Eukaryota</taxon>
        <taxon>Viridiplantae</taxon>
        <taxon>Streptophyta</taxon>
        <taxon>Embryophyta</taxon>
        <taxon>Tracheophyta</taxon>
        <taxon>Spermatophyta</taxon>
        <taxon>Magnoliopsida</taxon>
        <taxon>eudicotyledons</taxon>
        <taxon>Gunneridae</taxon>
        <taxon>Pentapetalae</taxon>
        <taxon>asterids</taxon>
        <taxon>lamiids</taxon>
        <taxon>Lamiales</taxon>
        <taxon>Phrymaceae</taxon>
        <taxon>Erythranthe</taxon>
    </lineage>
</organism>
<accession>A0A022RKB0</accession>
<dbReference type="STRING" id="4155.A0A022RKB0"/>
<keyword evidence="2" id="KW-1185">Reference proteome</keyword>
<dbReference type="PANTHER" id="PTHR15907">
    <property type="entry name" value="DUF614 FAMILY PROTEIN-RELATED"/>
    <property type="match status" value="1"/>
</dbReference>
<dbReference type="PhylomeDB" id="A0A022RKB0"/>
<protein>
    <submittedName>
        <fullName evidence="1">Uncharacterized protein</fullName>
    </submittedName>
</protein>
<evidence type="ECO:0000313" key="2">
    <source>
        <dbReference type="Proteomes" id="UP000030748"/>
    </source>
</evidence>
<dbReference type="NCBIfam" id="TIGR01571">
    <property type="entry name" value="A_thal_Cys_rich"/>
    <property type="match status" value="1"/>
</dbReference>
<proteinExistence type="predicted"/>
<dbReference type="Pfam" id="PF04749">
    <property type="entry name" value="PLAC8"/>
    <property type="match status" value="1"/>
</dbReference>
<dbReference type="EMBL" id="KI630371">
    <property type="protein sequence ID" value="EYU40872.1"/>
    <property type="molecule type" value="Genomic_DNA"/>
</dbReference>
<dbReference type="AlphaFoldDB" id="A0A022RKB0"/>
<dbReference type="eggNOG" id="ENOG502RZAH">
    <property type="taxonomic scope" value="Eukaryota"/>
</dbReference>
<evidence type="ECO:0000313" key="1">
    <source>
        <dbReference type="EMBL" id="EYU40872.1"/>
    </source>
</evidence>
<sequence>MAAPAATGIPVVNQCFPPPPVAAPNLGGRPRLSPHDHAQWSTGLCDCCDNLSICCLTCWCPCIAFGRIAEIVDRGSTSCGVSGALYSMITCMGGWCWVYSCMYRSKMRGQYFLEEKPGTDCCVHFCCETCALCQEYRHLHNLGLDLSIGWHGNMEREKRKAGIPPSVQEGMKH</sequence>
<dbReference type="KEGG" id="egt:105954044"/>